<evidence type="ECO:0000256" key="7">
    <source>
        <dbReference type="ARBA" id="ARBA00023004"/>
    </source>
</evidence>
<keyword evidence="3" id="KW-0001">2Fe-2S</keyword>
<evidence type="ECO:0000256" key="4">
    <source>
        <dbReference type="ARBA" id="ARBA00022723"/>
    </source>
</evidence>
<dbReference type="InterPro" id="IPR016156">
    <property type="entry name" value="FAD/NAD-linked_Rdtase_dimer_sf"/>
</dbReference>
<evidence type="ECO:0000256" key="9">
    <source>
        <dbReference type="SAM" id="MobiDB-lite"/>
    </source>
</evidence>
<organism evidence="11 12">
    <name type="scientific">Sphingomonas yabuuchiae</name>
    <dbReference type="NCBI Taxonomy" id="172044"/>
    <lineage>
        <taxon>Bacteria</taxon>
        <taxon>Pseudomonadati</taxon>
        <taxon>Pseudomonadota</taxon>
        <taxon>Alphaproteobacteria</taxon>
        <taxon>Sphingomonadales</taxon>
        <taxon>Sphingomonadaceae</taxon>
        <taxon>Sphingomonas</taxon>
    </lineage>
</organism>
<dbReference type="Pfam" id="PF00355">
    <property type="entry name" value="Rieske"/>
    <property type="match status" value="1"/>
</dbReference>
<gene>
    <name evidence="11" type="ORF">JYA60_12945</name>
</gene>
<feature type="compositionally biased region" description="Low complexity" evidence="9">
    <location>
        <begin position="17"/>
        <end position="27"/>
    </location>
</feature>
<dbReference type="Proteomes" id="UP000704529">
    <property type="component" value="Unassembled WGS sequence"/>
</dbReference>
<accession>A0AA41A2R9</accession>
<dbReference type="GO" id="GO:0005737">
    <property type="term" value="C:cytoplasm"/>
    <property type="evidence" value="ECO:0007669"/>
    <property type="project" value="TreeGrafter"/>
</dbReference>
<dbReference type="InterPro" id="IPR036188">
    <property type="entry name" value="FAD/NAD-bd_sf"/>
</dbReference>
<dbReference type="SUPFAM" id="SSF50022">
    <property type="entry name" value="ISP domain"/>
    <property type="match status" value="1"/>
</dbReference>
<dbReference type="PROSITE" id="PS51296">
    <property type="entry name" value="RIESKE"/>
    <property type="match status" value="1"/>
</dbReference>
<dbReference type="PRINTS" id="PR00469">
    <property type="entry name" value="PNDRDTASEII"/>
</dbReference>
<keyword evidence="4" id="KW-0479">Metal-binding</keyword>
<proteinExistence type="predicted"/>
<dbReference type="GO" id="GO:0051537">
    <property type="term" value="F:2 iron, 2 sulfur cluster binding"/>
    <property type="evidence" value="ECO:0007669"/>
    <property type="project" value="UniProtKB-KW"/>
</dbReference>
<dbReference type="SUPFAM" id="SSF51905">
    <property type="entry name" value="FAD/NAD(P)-binding domain"/>
    <property type="match status" value="2"/>
</dbReference>
<keyword evidence="7" id="KW-0408">Iron</keyword>
<dbReference type="SUPFAM" id="SSF55424">
    <property type="entry name" value="FAD/NAD-linked reductases, dimerisation (C-terminal) domain"/>
    <property type="match status" value="1"/>
</dbReference>
<evidence type="ECO:0000313" key="11">
    <source>
        <dbReference type="EMBL" id="MBN3559133.1"/>
    </source>
</evidence>
<keyword evidence="6" id="KW-0560">Oxidoreductase</keyword>
<evidence type="ECO:0000256" key="5">
    <source>
        <dbReference type="ARBA" id="ARBA00022827"/>
    </source>
</evidence>
<evidence type="ECO:0000256" key="1">
    <source>
        <dbReference type="ARBA" id="ARBA00001974"/>
    </source>
</evidence>
<dbReference type="PANTHER" id="PTHR43557">
    <property type="entry name" value="APOPTOSIS-INDUCING FACTOR 1"/>
    <property type="match status" value="1"/>
</dbReference>
<keyword evidence="8" id="KW-0411">Iron-sulfur</keyword>
<dbReference type="GO" id="GO:0016651">
    <property type="term" value="F:oxidoreductase activity, acting on NAD(P)H"/>
    <property type="evidence" value="ECO:0007669"/>
    <property type="project" value="TreeGrafter"/>
</dbReference>
<evidence type="ECO:0000259" key="10">
    <source>
        <dbReference type="PROSITE" id="PS51296"/>
    </source>
</evidence>
<feature type="compositionally biased region" description="Polar residues" evidence="9">
    <location>
        <begin position="1"/>
        <end position="15"/>
    </location>
</feature>
<evidence type="ECO:0000313" key="12">
    <source>
        <dbReference type="Proteomes" id="UP000704529"/>
    </source>
</evidence>
<evidence type="ECO:0000256" key="2">
    <source>
        <dbReference type="ARBA" id="ARBA00022630"/>
    </source>
</evidence>
<comment type="caution">
    <text evidence="11">The sequence shown here is derived from an EMBL/GenBank/DDBJ whole genome shotgun (WGS) entry which is preliminary data.</text>
</comment>
<feature type="region of interest" description="Disordered" evidence="9">
    <location>
        <begin position="1"/>
        <end position="42"/>
    </location>
</feature>
<dbReference type="Pfam" id="PF07992">
    <property type="entry name" value="Pyr_redox_2"/>
    <property type="match status" value="1"/>
</dbReference>
<dbReference type="Gene3D" id="2.102.10.10">
    <property type="entry name" value="Rieske [2Fe-2S] iron-sulphur domain"/>
    <property type="match status" value="1"/>
</dbReference>
<sequence>MTAPTTCWSATSFAPTSRRSGSSASISPRRRFSAPTDPPIKQERQEAMADRDLAKGIASSEVQEGHIVAGVLDGQDVVLVRHKGRVCALAGQCTHLKAPLSEGIVADGTLRCPWHHARFDIETGEAVGAPAFAPLERFEVVEDDGQLRITVPAEPGPAPEAAEAAELERIVIIGAGAAGHACAEMLARHGAGASVIVIDEESDAPYDRTFCSKQYLAGKAKRGETALPGLEGVDVRSGIAVSRIDREAKTIVLKNDDTISYDRLVLATGAAVVSPDFYGSDRKDVFALRTLTDADQLIAAAGQAKRAIVVGSSYIGLEVAASLIARGLEVAVISDDEWPLEKTAGLEVGAMIRNLHESKGVTFHLNRRIARWDGHVAMLDDGSEVKGDFVVAGIGVRPRVELAEAAGLDLSDKSNGGGVKVDPQLRTSDPAIHAIGDIANAPDPRLGHPIRVEHWVVAQRMGQWLARHFMGQVSGDYREVPFFWSGHYDLSLRYVGHVASPEHRTIYGDVPAKDFVVSFAEEGREQAVLTAGRDELALQKEYEWEQEGRSQAGDKMPSG</sequence>
<evidence type="ECO:0000256" key="3">
    <source>
        <dbReference type="ARBA" id="ARBA00022714"/>
    </source>
</evidence>
<dbReference type="PANTHER" id="PTHR43557:SF2">
    <property type="entry name" value="RIESKE DOMAIN-CONTAINING PROTEIN-RELATED"/>
    <property type="match status" value="1"/>
</dbReference>
<keyword evidence="5" id="KW-0274">FAD</keyword>
<keyword evidence="2" id="KW-0285">Flavoprotein</keyword>
<dbReference type="InterPro" id="IPR017941">
    <property type="entry name" value="Rieske_2Fe-2S"/>
</dbReference>
<feature type="domain" description="Rieske" evidence="10">
    <location>
        <begin position="54"/>
        <end position="149"/>
    </location>
</feature>
<dbReference type="InterPro" id="IPR023753">
    <property type="entry name" value="FAD/NAD-binding_dom"/>
</dbReference>
<protein>
    <submittedName>
        <fullName evidence="11">FAD-dependent oxidoreductase</fullName>
    </submittedName>
</protein>
<evidence type="ECO:0000256" key="6">
    <source>
        <dbReference type="ARBA" id="ARBA00023002"/>
    </source>
</evidence>
<name>A0AA41A2R9_9SPHN</name>
<dbReference type="InterPro" id="IPR036922">
    <property type="entry name" value="Rieske_2Fe-2S_sf"/>
</dbReference>
<evidence type="ECO:0000256" key="8">
    <source>
        <dbReference type="ARBA" id="ARBA00023014"/>
    </source>
</evidence>
<dbReference type="EMBL" id="JAFHKU010000131">
    <property type="protein sequence ID" value="MBN3559133.1"/>
    <property type="molecule type" value="Genomic_DNA"/>
</dbReference>
<dbReference type="PRINTS" id="PR00368">
    <property type="entry name" value="FADPNR"/>
</dbReference>
<dbReference type="InterPro" id="IPR050446">
    <property type="entry name" value="FAD-oxidoreductase/Apoptosis"/>
</dbReference>
<dbReference type="AlphaFoldDB" id="A0AA41A2R9"/>
<dbReference type="Gene3D" id="3.50.50.60">
    <property type="entry name" value="FAD/NAD(P)-binding domain"/>
    <property type="match status" value="2"/>
</dbReference>
<dbReference type="Gene3D" id="3.30.390.30">
    <property type="match status" value="1"/>
</dbReference>
<comment type="cofactor">
    <cofactor evidence="1">
        <name>FAD</name>
        <dbReference type="ChEBI" id="CHEBI:57692"/>
    </cofactor>
</comment>
<dbReference type="GO" id="GO:0046872">
    <property type="term" value="F:metal ion binding"/>
    <property type="evidence" value="ECO:0007669"/>
    <property type="project" value="UniProtKB-KW"/>
</dbReference>
<reference evidence="11" key="1">
    <citation type="submission" date="2021-01" db="EMBL/GenBank/DDBJ databases">
        <title>Genome Sequencing of Type Strains.</title>
        <authorList>
            <person name="Lemaire J.F."/>
            <person name="Inderbitzin P."/>
            <person name="Collins S.B."/>
            <person name="Wespe N."/>
            <person name="Knight-Connoni V."/>
        </authorList>
    </citation>
    <scope>NUCLEOTIDE SEQUENCE</scope>
    <source>
        <strain evidence="11">DSM 14562</strain>
    </source>
</reference>